<dbReference type="Proteomes" id="UP000318405">
    <property type="component" value="Unassembled WGS sequence"/>
</dbReference>
<feature type="chain" id="PRO_5021993979" evidence="2">
    <location>
        <begin position="20"/>
        <end position="326"/>
    </location>
</feature>
<keyword evidence="4" id="KW-1185">Reference proteome</keyword>
<proteinExistence type="inferred from homology"/>
<evidence type="ECO:0000256" key="1">
    <source>
        <dbReference type="ARBA" id="ARBA00006987"/>
    </source>
</evidence>
<reference evidence="3 4" key="1">
    <citation type="submission" date="2019-07" db="EMBL/GenBank/DDBJ databases">
        <title>Qingshengfaniella alkalisoli gen. nov., sp. nov., isolated from saline soil.</title>
        <authorList>
            <person name="Xu L."/>
            <person name="Huang X.-X."/>
            <person name="Sun J.-Q."/>
        </authorList>
    </citation>
    <scope>NUCLEOTIDE SEQUENCE [LARGE SCALE GENOMIC DNA]</scope>
    <source>
        <strain evidence="3 4">DSM 27279</strain>
    </source>
</reference>
<organism evidence="3 4">
    <name type="scientific">Verticiella sediminum</name>
    <dbReference type="NCBI Taxonomy" id="1247510"/>
    <lineage>
        <taxon>Bacteria</taxon>
        <taxon>Pseudomonadati</taxon>
        <taxon>Pseudomonadota</taxon>
        <taxon>Betaproteobacteria</taxon>
        <taxon>Burkholderiales</taxon>
        <taxon>Alcaligenaceae</taxon>
        <taxon>Verticiella</taxon>
    </lineage>
</organism>
<name>A0A556AFA5_9BURK</name>
<dbReference type="Gene3D" id="3.40.190.10">
    <property type="entry name" value="Periplasmic binding protein-like II"/>
    <property type="match status" value="1"/>
</dbReference>
<protein>
    <submittedName>
        <fullName evidence="3">Tripartite tricarboxylate transporter substrate binding protein</fullName>
    </submittedName>
</protein>
<comment type="similarity">
    <text evidence="1">Belongs to the UPF0065 (bug) family.</text>
</comment>
<sequence>MSYLSRTLRLLLAATIAFAATGTARAQDKPYPSQPIRIVLPFPAGGSTDPIARLVGQKLSQALGQPVIIDNRPGGNTIIGTDVVAKAPPDGYTVLFTASTHVINPLLMSNLPYDASKDFAPVASLVRSEFVLVAHPSVRADNLQEFIALAKANPGDLNYATSGTGNPNHLAGAHFSQVAGVQLTDVPYKGGGPAINDLLGGQVQAMFSVPTSVAPHIASGRLRALAYTGELPVPGLELPSFEEAGLPGFDMSSWNGVFVPAGTPRPIIDRLAEEIGKILTQPDVKELLALQGQAPFYLDADGFADMLTADRKKYGDIIKASNIKLE</sequence>
<evidence type="ECO:0000256" key="2">
    <source>
        <dbReference type="SAM" id="SignalP"/>
    </source>
</evidence>
<evidence type="ECO:0000313" key="3">
    <source>
        <dbReference type="EMBL" id="TSH91576.1"/>
    </source>
</evidence>
<dbReference type="SUPFAM" id="SSF53850">
    <property type="entry name" value="Periplasmic binding protein-like II"/>
    <property type="match status" value="1"/>
</dbReference>
<dbReference type="PANTHER" id="PTHR42928">
    <property type="entry name" value="TRICARBOXYLATE-BINDING PROTEIN"/>
    <property type="match status" value="1"/>
</dbReference>
<dbReference type="AlphaFoldDB" id="A0A556AFA5"/>
<feature type="signal peptide" evidence="2">
    <location>
        <begin position="1"/>
        <end position="19"/>
    </location>
</feature>
<dbReference type="RefSeq" id="WP_143949748.1">
    <property type="nucleotide sequence ID" value="NZ_BAABMB010000006.1"/>
</dbReference>
<dbReference type="Gene3D" id="3.40.190.150">
    <property type="entry name" value="Bordetella uptake gene, domain 1"/>
    <property type="match status" value="1"/>
</dbReference>
<dbReference type="PANTHER" id="PTHR42928:SF5">
    <property type="entry name" value="BLR1237 PROTEIN"/>
    <property type="match status" value="1"/>
</dbReference>
<accession>A0A556AFA5</accession>
<comment type="caution">
    <text evidence="3">The sequence shown here is derived from an EMBL/GenBank/DDBJ whole genome shotgun (WGS) entry which is preliminary data.</text>
</comment>
<dbReference type="CDD" id="cd13578">
    <property type="entry name" value="PBP2_Bug27"/>
    <property type="match status" value="1"/>
</dbReference>
<evidence type="ECO:0000313" key="4">
    <source>
        <dbReference type="Proteomes" id="UP000318405"/>
    </source>
</evidence>
<dbReference type="Pfam" id="PF03401">
    <property type="entry name" value="TctC"/>
    <property type="match status" value="1"/>
</dbReference>
<dbReference type="EMBL" id="VLTJ01000035">
    <property type="protein sequence ID" value="TSH91576.1"/>
    <property type="molecule type" value="Genomic_DNA"/>
</dbReference>
<dbReference type="PIRSF" id="PIRSF017082">
    <property type="entry name" value="YflP"/>
    <property type="match status" value="1"/>
</dbReference>
<gene>
    <name evidence="3" type="ORF">FOZ76_18410</name>
</gene>
<dbReference type="InterPro" id="IPR005064">
    <property type="entry name" value="BUG"/>
</dbReference>
<dbReference type="OrthoDB" id="8678477at2"/>
<dbReference type="InterPro" id="IPR042100">
    <property type="entry name" value="Bug_dom1"/>
</dbReference>
<keyword evidence="2" id="KW-0732">Signal</keyword>